<dbReference type="PANTHER" id="PTHR24198:SF165">
    <property type="entry name" value="ANKYRIN REPEAT-CONTAINING PROTEIN-RELATED"/>
    <property type="match status" value="1"/>
</dbReference>
<dbReference type="InterPro" id="IPR031348">
    <property type="entry name" value="PigL_N"/>
</dbReference>
<dbReference type="Pfam" id="PF17111">
    <property type="entry name" value="PigL_N"/>
    <property type="match status" value="1"/>
</dbReference>
<evidence type="ECO:0000259" key="3">
    <source>
        <dbReference type="PROSITE" id="PS50837"/>
    </source>
</evidence>
<dbReference type="PROSITE" id="PS50297">
    <property type="entry name" value="ANK_REP_REGION"/>
    <property type="match status" value="3"/>
</dbReference>
<proteinExistence type="predicted"/>
<feature type="repeat" description="ANK" evidence="2">
    <location>
        <begin position="1023"/>
        <end position="1055"/>
    </location>
</feature>
<dbReference type="InterPro" id="IPR056884">
    <property type="entry name" value="NPHP3-like_N"/>
</dbReference>
<name>A0A8J2IPC2_FUSEQ</name>
<comment type="caution">
    <text evidence="4">The sequence shown here is derived from an EMBL/GenBank/DDBJ whole genome shotgun (WGS) entry which is preliminary data.</text>
</comment>
<gene>
    <name evidence="4" type="ORF">FEQUK3_LOCUS7639</name>
</gene>
<sequence length="1574" mass="176105">MAEILGVTASIAGIISLADTVYQHVFRYTRGVTDAKDEVKQLAQGINALSGVLRTLYALANVLETRDQLYDPALKVQYLVECQETIERIRKRVKKATDDFDNSAKWRGLSRRLKWPFSGDETRDLLSNIARYTATITLAASADTLRQLQVSLSLQSKYQQETMKLHTDINKKVEITAAISLNTKKQSILDFFMGPDLNPQPSLEQNIGLHQPTTGNWLLELEEVKNWFHTPGSRLWMNGIAGGGKTILATIIIREALSRNLPDYGRAFFFCDYKKEATLSPVNILGAIATQLALQKDECFACLENYYADLHPERHLSSKPDVDELRARITQMALSFSQVLIVIDGIDECQEGIRQLLLDSLRELADSSTNIGIALFSRDEIDIRMRLDTDFEHISIEAHTEDITIYVRAEMERRRISGQLVIITESIKLEIEKELITRAHGILVVPSRVRRKATAKYLVEAGATRSASTETYFTNMILFAWHLRDFSTIIDFLSDGGAPTDTDLKSLAIYFHKWRANFVISRQLELALLELNNHLHDTALLETSWGFELGTLIWSTAVFMGMPFTGDSTLTDTRISLSLHGLKAQMKVAVKNDDVEALRKFLKDRRVDKEDCWTSDNTSPTTLLQDAAWQNAGRCFDLLLGLGSDPYALSGDGHNAILRINTKGDGSLLDTAVRHGVDTLEPNTDGANLWHMVALKPSNLQFFDALIRTNPEGSRKAMFDMTVFGMTPLCIALRSSDANNDYEYGQPFVVREAKALKFIEYCNTVPQFWDKHDSILNMAFDFGSIKVMEKLIEIGVCPTAPATYNPSPLHHLSPKASPSWVCFLKRMFPGAIGQRYEDRLPLETYLSNVIEKKTSLNQNIATMLITRARSKTFTATRISYTGPRVEQQTCMNETGSVDEDAPVHLRIPPLLHHVSEGSFVVADILLQMGANVNLKVSHSSKAVVHECVRLGNVQFLQKLVALHRQKKQEIDWERNSVYSVKLPGSIHQIEMSPLHMACSKGKDECFGLLLNEVNASMEKKASRGLTALHFAAMSGNTAIIYELVRLGHSVVVYDDTGDTPLHLAADNGHLFAVKSLIDLGALDTVNTSDSTARTLAVRNGYNEICPSDRDAVITGVINKIDGVLHYAVRGNNLEIVKLLLQHGVDIDRLDSSGRSVLLEAKTTDMVALLLRFGISLGLLVSECAYDLVDSWLNASSSIIDLLFTAILNEGLHHALRVLDWSSDAMLPMPAAISGPIIEIALLDYASVKDLPQQNYIQLLFDRQGTQYLHSSGFLLEDLQPFPWNLIEATEVGNLTFLRENITSVNKLFGSESSNHWLNLNPTKGWSPLCRAASMNHVRAMENCLSLGAEIDFEGSPLGSALMIACACGQLSAVKLLVRKGANPFYYGKYGWISVMELIRSKVVRRWLLVGRFTDQMRLQWDSDTPTPGMLAETGQWRGPIQMRVKLNGFEEIQEGESSFGYAIRLAAYRRSMYGSPPQDWINVYDEIGGEMRWNSDMEEMAKDRGLDGDIQPFFGTCSYTGEAIFLMQVGGQDFIFWNAFNDSLYRINGNWTLDEIVASLDDQDMEGLDLEELR</sequence>
<keyword evidence="2" id="KW-0040">ANK repeat</keyword>
<dbReference type="Pfam" id="PF13637">
    <property type="entry name" value="Ank_4"/>
    <property type="match status" value="1"/>
</dbReference>
<dbReference type="Pfam" id="PF24883">
    <property type="entry name" value="NPHP3_N"/>
    <property type="match status" value="1"/>
</dbReference>
<feature type="repeat" description="ANK" evidence="2">
    <location>
        <begin position="1124"/>
        <end position="1151"/>
    </location>
</feature>
<accession>A0A8J2IPC2</accession>
<feature type="repeat" description="ANK" evidence="2">
    <location>
        <begin position="1056"/>
        <end position="1081"/>
    </location>
</feature>
<dbReference type="EMBL" id="CAJSTJ010000144">
    <property type="protein sequence ID" value="CAG7561911.1"/>
    <property type="molecule type" value="Genomic_DNA"/>
</dbReference>
<evidence type="ECO:0000256" key="1">
    <source>
        <dbReference type="ARBA" id="ARBA00022737"/>
    </source>
</evidence>
<dbReference type="Proteomes" id="UP000693738">
    <property type="component" value="Unassembled WGS sequence"/>
</dbReference>
<protein>
    <recommendedName>
        <fullName evidence="3">NACHT domain-containing protein</fullName>
    </recommendedName>
</protein>
<dbReference type="SMART" id="SM00248">
    <property type="entry name" value="ANK"/>
    <property type="match status" value="8"/>
</dbReference>
<evidence type="ECO:0000313" key="4">
    <source>
        <dbReference type="EMBL" id="CAG7561911.1"/>
    </source>
</evidence>
<dbReference type="InterPro" id="IPR007111">
    <property type="entry name" value="NACHT_NTPase"/>
</dbReference>
<dbReference type="InterPro" id="IPR002110">
    <property type="entry name" value="Ankyrin_rpt"/>
</dbReference>
<reference evidence="4" key="1">
    <citation type="submission" date="2021-05" db="EMBL/GenBank/DDBJ databases">
        <authorList>
            <person name="Khan N."/>
        </authorList>
    </citation>
    <scope>NUCLEOTIDE SEQUENCE</scope>
</reference>
<dbReference type="PANTHER" id="PTHR24198">
    <property type="entry name" value="ANKYRIN REPEAT AND PROTEIN KINASE DOMAIN-CONTAINING PROTEIN"/>
    <property type="match status" value="1"/>
</dbReference>
<evidence type="ECO:0000256" key="2">
    <source>
        <dbReference type="PROSITE-ProRule" id="PRU00023"/>
    </source>
</evidence>
<keyword evidence="1" id="KW-0677">Repeat</keyword>
<dbReference type="Pfam" id="PF12796">
    <property type="entry name" value="Ank_2"/>
    <property type="match status" value="2"/>
</dbReference>
<dbReference type="PROSITE" id="PS50088">
    <property type="entry name" value="ANK_REPEAT"/>
    <property type="match status" value="3"/>
</dbReference>
<organism evidence="4 5">
    <name type="scientific">Fusarium equiseti</name>
    <name type="common">Fusarium scirpi</name>
    <dbReference type="NCBI Taxonomy" id="61235"/>
    <lineage>
        <taxon>Eukaryota</taxon>
        <taxon>Fungi</taxon>
        <taxon>Dikarya</taxon>
        <taxon>Ascomycota</taxon>
        <taxon>Pezizomycotina</taxon>
        <taxon>Sordariomycetes</taxon>
        <taxon>Hypocreomycetidae</taxon>
        <taxon>Hypocreales</taxon>
        <taxon>Nectriaceae</taxon>
        <taxon>Fusarium</taxon>
        <taxon>Fusarium incarnatum-equiseti species complex</taxon>
    </lineage>
</organism>
<dbReference type="PROSITE" id="PS50837">
    <property type="entry name" value="NACHT"/>
    <property type="match status" value="1"/>
</dbReference>
<feature type="domain" description="NACHT" evidence="3">
    <location>
        <begin position="233"/>
        <end position="348"/>
    </location>
</feature>
<evidence type="ECO:0000313" key="5">
    <source>
        <dbReference type="Proteomes" id="UP000693738"/>
    </source>
</evidence>